<dbReference type="Proteomes" id="UP000481030">
    <property type="component" value="Unassembled WGS sequence"/>
</dbReference>
<evidence type="ECO:0000259" key="10">
    <source>
        <dbReference type="Pfam" id="PF00155"/>
    </source>
</evidence>
<evidence type="ECO:0000256" key="6">
    <source>
        <dbReference type="ARBA" id="ARBA00022898"/>
    </source>
</evidence>
<dbReference type="InterPro" id="IPR015422">
    <property type="entry name" value="PyrdxlP-dep_Trfase_small"/>
</dbReference>
<dbReference type="PANTHER" id="PTHR42885">
    <property type="entry name" value="HISTIDINOL-PHOSPHATE AMINOTRANSFERASE-RELATED"/>
    <property type="match status" value="1"/>
</dbReference>
<comment type="pathway">
    <text evidence="3">Cofactor biosynthesis; adenosylcobalamin biosynthesis.</text>
</comment>
<proteinExistence type="predicted"/>
<feature type="domain" description="Aminotransferase class I/classII large" evidence="10">
    <location>
        <begin position="24"/>
        <end position="351"/>
    </location>
</feature>
<dbReference type="EC" id="4.1.1.81" evidence="4"/>
<evidence type="ECO:0000313" key="11">
    <source>
        <dbReference type="EMBL" id="KAB2328603.1"/>
    </source>
</evidence>
<dbReference type="Pfam" id="PF00155">
    <property type="entry name" value="Aminotran_1_2"/>
    <property type="match status" value="1"/>
</dbReference>
<dbReference type="PANTHER" id="PTHR42885:SF1">
    <property type="entry name" value="THREONINE-PHOSPHATE DECARBOXYLASE"/>
    <property type="match status" value="1"/>
</dbReference>
<dbReference type="NCBIfam" id="TIGR01140">
    <property type="entry name" value="L_thr_O3P_dcar"/>
    <property type="match status" value="1"/>
</dbReference>
<dbReference type="UniPathway" id="UPA00148"/>
<name>A0A6L3UXE1_9BACI</name>
<evidence type="ECO:0000256" key="4">
    <source>
        <dbReference type="ARBA" id="ARBA00012285"/>
    </source>
</evidence>
<dbReference type="EMBL" id="WBOS01000027">
    <property type="protein sequence ID" value="KAB2328603.1"/>
    <property type="molecule type" value="Genomic_DNA"/>
</dbReference>
<dbReference type="AlphaFoldDB" id="A0A6L3UXE1"/>
<dbReference type="SUPFAM" id="SSF53383">
    <property type="entry name" value="PLP-dependent transferases"/>
    <property type="match status" value="1"/>
</dbReference>
<dbReference type="OrthoDB" id="9813612at2"/>
<dbReference type="GO" id="GO:0030170">
    <property type="term" value="F:pyridoxal phosphate binding"/>
    <property type="evidence" value="ECO:0007669"/>
    <property type="project" value="InterPro"/>
</dbReference>
<dbReference type="InterPro" id="IPR005860">
    <property type="entry name" value="CobD"/>
</dbReference>
<keyword evidence="7 11" id="KW-0456">Lyase</keyword>
<keyword evidence="5" id="KW-0169">Cobalamin biosynthesis</keyword>
<dbReference type="GO" id="GO:0009236">
    <property type="term" value="P:cobalamin biosynthetic process"/>
    <property type="evidence" value="ECO:0007669"/>
    <property type="project" value="UniProtKB-UniPathway"/>
</dbReference>
<protein>
    <recommendedName>
        <fullName evidence="4">threonine-phosphate decarboxylase</fullName>
        <ecNumber evidence="4">4.1.1.81</ecNumber>
    </recommendedName>
    <alternativeName>
        <fullName evidence="8">L-threonine-O-3-phosphate decarboxylase</fullName>
    </alternativeName>
</protein>
<dbReference type="Gene3D" id="3.90.1150.10">
    <property type="entry name" value="Aspartate Aminotransferase, domain 1"/>
    <property type="match status" value="1"/>
</dbReference>
<accession>A0A6L3UXE1</accession>
<keyword evidence="12" id="KW-1185">Reference proteome</keyword>
<comment type="catalytic activity">
    <reaction evidence="9">
        <text>O-phospho-L-threonine + H(+) = (R)-1-aminopropan-2-yl phosphate + CO2</text>
        <dbReference type="Rhea" id="RHEA:11492"/>
        <dbReference type="ChEBI" id="CHEBI:15378"/>
        <dbReference type="ChEBI" id="CHEBI:16526"/>
        <dbReference type="ChEBI" id="CHEBI:58563"/>
        <dbReference type="ChEBI" id="CHEBI:58675"/>
        <dbReference type="EC" id="4.1.1.81"/>
    </reaction>
</comment>
<dbReference type="InterPro" id="IPR015424">
    <property type="entry name" value="PyrdxlP-dep_Trfase"/>
</dbReference>
<dbReference type="InterPro" id="IPR015421">
    <property type="entry name" value="PyrdxlP-dep_Trfase_major"/>
</dbReference>
<evidence type="ECO:0000256" key="1">
    <source>
        <dbReference type="ARBA" id="ARBA00001933"/>
    </source>
</evidence>
<comment type="cofactor">
    <cofactor evidence="1">
        <name>pyridoxal 5'-phosphate</name>
        <dbReference type="ChEBI" id="CHEBI:597326"/>
    </cofactor>
</comment>
<comment type="caution">
    <text evidence="11">The sequence shown here is derived from an EMBL/GenBank/DDBJ whole genome shotgun (WGS) entry which is preliminary data.</text>
</comment>
<evidence type="ECO:0000256" key="8">
    <source>
        <dbReference type="ARBA" id="ARBA00029996"/>
    </source>
</evidence>
<evidence type="ECO:0000313" key="12">
    <source>
        <dbReference type="Proteomes" id="UP000481030"/>
    </source>
</evidence>
<dbReference type="InterPro" id="IPR004838">
    <property type="entry name" value="NHTrfase_class1_PyrdxlP-BS"/>
</dbReference>
<organism evidence="11 12">
    <name type="scientific">Cytobacillus depressus</name>
    <dbReference type="NCBI Taxonomy" id="1602942"/>
    <lineage>
        <taxon>Bacteria</taxon>
        <taxon>Bacillati</taxon>
        <taxon>Bacillota</taxon>
        <taxon>Bacilli</taxon>
        <taxon>Bacillales</taxon>
        <taxon>Bacillaceae</taxon>
        <taxon>Cytobacillus</taxon>
    </lineage>
</organism>
<sequence>MIWPAHGSNPQYLFDALQISLPKKRIDFSANINPKGPPPILKEKWGELFSSVSDYPDPQGKKLRRKLAKKEKIAEEQILLGNGGAELIALIGRMLAGKRALIVQPAFSEYEESCRINGCTIEYHQLTSNEWALHIEDLAEKLPHTDALFLCNPCNPTGIYYSKSLLIKLMKECHRQETLLIIDEAFYDFLSEYESIVPFIKEYPNLLIIRSMTKMFAIPGLRLGYVMAAKPVIDQLESFQPHWSMNAIALQAGEWCLDSESYVEETIELINTERERLFDFYRQMKFIVSPSRINFYLLKDPFIRSQLPLFQFLITKGLIPRHTMNFPGLEGEWLRLAVKGPEENDQLMGAIEEWRNRP</sequence>
<dbReference type="PROSITE" id="PS00105">
    <property type="entry name" value="AA_TRANSFER_CLASS_1"/>
    <property type="match status" value="1"/>
</dbReference>
<evidence type="ECO:0000256" key="5">
    <source>
        <dbReference type="ARBA" id="ARBA00022573"/>
    </source>
</evidence>
<dbReference type="GO" id="GO:0048472">
    <property type="term" value="F:threonine-phosphate decarboxylase activity"/>
    <property type="evidence" value="ECO:0007669"/>
    <property type="project" value="UniProtKB-EC"/>
</dbReference>
<keyword evidence="6" id="KW-0663">Pyridoxal phosphate</keyword>
<reference evidence="11 12" key="1">
    <citation type="journal article" date="2016" name="Antonie Van Leeuwenhoek">
        <title>Bacillus depressus sp. nov., isolated from soil of a sunflower field.</title>
        <authorList>
            <person name="Wei X."/>
            <person name="Xin D."/>
            <person name="Xin Y."/>
            <person name="Zhang H."/>
            <person name="Wang T."/>
            <person name="Zhang J."/>
        </authorList>
    </citation>
    <scope>NUCLEOTIDE SEQUENCE [LARGE SCALE GENOMIC DNA]</scope>
    <source>
        <strain evidence="11 12">BZ1</strain>
    </source>
</reference>
<dbReference type="RefSeq" id="WP_151537505.1">
    <property type="nucleotide sequence ID" value="NZ_WBOS01000027.1"/>
</dbReference>
<dbReference type="Gene3D" id="3.40.640.10">
    <property type="entry name" value="Type I PLP-dependent aspartate aminotransferase-like (Major domain)"/>
    <property type="match status" value="1"/>
</dbReference>
<comment type="function">
    <text evidence="2">Decarboxylates L-threonine-O-3-phosphate to yield (R)-1-amino-2-propanol O-2-phosphate, the precursor for the linkage between the nucleotide loop and the corrin ring in cobalamin.</text>
</comment>
<evidence type="ECO:0000256" key="3">
    <source>
        <dbReference type="ARBA" id="ARBA00004953"/>
    </source>
</evidence>
<evidence type="ECO:0000256" key="2">
    <source>
        <dbReference type="ARBA" id="ARBA00003444"/>
    </source>
</evidence>
<gene>
    <name evidence="11" type="ORF">F7731_25125</name>
</gene>
<evidence type="ECO:0000256" key="9">
    <source>
        <dbReference type="ARBA" id="ARBA00048531"/>
    </source>
</evidence>
<dbReference type="CDD" id="cd00609">
    <property type="entry name" value="AAT_like"/>
    <property type="match status" value="1"/>
</dbReference>
<evidence type="ECO:0000256" key="7">
    <source>
        <dbReference type="ARBA" id="ARBA00023239"/>
    </source>
</evidence>
<dbReference type="InterPro" id="IPR004839">
    <property type="entry name" value="Aminotransferase_I/II_large"/>
</dbReference>